<evidence type="ECO:0000313" key="6">
    <source>
        <dbReference type="EMBL" id="KAF0512849.1"/>
    </source>
</evidence>
<comment type="caution">
    <text evidence="6">The sequence shown here is derived from an EMBL/GenBank/DDBJ whole genome shotgun (WGS) entry which is preliminary data.</text>
</comment>
<dbReference type="SUPFAM" id="SSF55874">
    <property type="entry name" value="ATPase domain of HSP90 chaperone/DNA topoisomerase II/histidine kinase"/>
    <property type="match status" value="1"/>
</dbReference>
<dbReference type="PROSITE" id="PS50109">
    <property type="entry name" value="HIS_KIN"/>
    <property type="match status" value="1"/>
</dbReference>
<dbReference type="Proteomes" id="UP000439903">
    <property type="component" value="Unassembled WGS sequence"/>
</dbReference>
<keyword evidence="4 6" id="KW-0418">Kinase</keyword>
<comment type="catalytic activity">
    <reaction evidence="1">
        <text>ATP + protein L-histidine = ADP + protein N-phospho-L-histidine.</text>
        <dbReference type="EC" id="2.7.13.3"/>
    </reaction>
</comment>
<dbReference type="PANTHER" id="PTHR43047">
    <property type="entry name" value="TWO-COMPONENT HISTIDINE PROTEIN KINASE"/>
    <property type="match status" value="1"/>
</dbReference>
<evidence type="ECO:0000256" key="2">
    <source>
        <dbReference type="ARBA" id="ARBA00012438"/>
    </source>
</evidence>
<dbReference type="SUPFAM" id="SSF47384">
    <property type="entry name" value="Homodimeric domain of signal transducing histidine kinase"/>
    <property type="match status" value="2"/>
</dbReference>
<dbReference type="InterPro" id="IPR005467">
    <property type="entry name" value="His_kinase_dom"/>
</dbReference>
<dbReference type="OrthoDB" id="60033at2759"/>
<dbReference type="SMART" id="SM00387">
    <property type="entry name" value="HATPase_c"/>
    <property type="match status" value="1"/>
</dbReference>
<dbReference type="InterPro" id="IPR003661">
    <property type="entry name" value="HisK_dim/P_dom"/>
</dbReference>
<protein>
    <recommendedName>
        <fullName evidence="2">histidine kinase</fullName>
        <ecNumber evidence="2">2.7.13.3</ecNumber>
    </recommendedName>
</protein>
<dbReference type="GO" id="GO:0005886">
    <property type="term" value="C:plasma membrane"/>
    <property type="evidence" value="ECO:0007669"/>
    <property type="project" value="TreeGrafter"/>
</dbReference>
<dbReference type="InterPro" id="IPR036097">
    <property type="entry name" value="HisK_dim/P_sf"/>
</dbReference>
<dbReference type="Gene3D" id="3.30.450.20">
    <property type="entry name" value="PAS domain"/>
    <property type="match status" value="1"/>
</dbReference>
<dbReference type="GO" id="GO:0009927">
    <property type="term" value="F:histidine phosphotransfer kinase activity"/>
    <property type="evidence" value="ECO:0007669"/>
    <property type="project" value="TreeGrafter"/>
</dbReference>
<feature type="domain" description="Histidine kinase" evidence="5">
    <location>
        <begin position="603"/>
        <end position="805"/>
    </location>
</feature>
<dbReference type="InterPro" id="IPR036890">
    <property type="entry name" value="HATPase_C_sf"/>
</dbReference>
<sequence length="955" mass="109691">MNSWDPALINAVSLCLKSAFPTCIYVIPGWIELYNKALGKPFNEVWPEIYDIITSQFENVRISKKGFFKKDAYFELQRDGYIEEAYFNYTFSPILKSDGSVCAIFSLAQETTHKVLNARRLKIMGEFGHLTSKVESLENACHIVMKVLSNNNADIPYALIYFVDHNLIARLIATTFNYDDKKEWNIPDYLPEILEIIDLTKDVDKNYDTYIKLKREAATYTFLKCESWPIHLVIKEKRKHIKVLLKNDSQAVLFSTKLDLGEGKVLSAILICGVNQRRTLDEKYMEFLQLVANQMNTFLLHAKSNEEERKRSKTLADLNHQKVMFFQGISHELKTPLTLMLSPLDDLINACSREAQIIPYLQIIRPGEDSKIEGLDRGADDYLIKPFSAQELIARILSNIELSHIRRKIIFQQYKQEEIKQLLLSILDKIFSGLDLNEILLDIVKELCHRLPSQRVFIVLKDQSEFKNNKIIAIYEDSDSECITPKNNLFIEINDTYKNKLEFLNNKPGIDICLDVYCDDVCKNVSILSMEIKVNNICWGWIKVYRSPNPIWLDSEIELLQQISNQISLVINYTKILEENTANEIKVKAAEAAIKAKSQILANTSHELRTPLGALVGILSSFEDTSFVADQKDMINIMIRSSDVVLSLVDDILDANYLRIQLNHLKKKAGAKKIELIVNCEIDMLPRYVKSDPDSLKQVLSNLLSNSIKFTNEGKSVLTISIKLQVIEEDKSDQIIKKGILLIELYDTSTGMDPEYIKHVWKSFSQGIMSITEMQDDIELGLSICKNLVEINGGEINVDNQLGKGKDARNAMLKYLKMIEKVDAFDTFDKGIIAAKRYKELNNQSAYDIVFIRLYKNNEEEIIKATLELRELEVNSNHLVIIFIVFPNNEGIELAKKLIEKVGGKTFVLYSPITWKKLTNQFMHIGKKNYATDKNNKSPLRFRIFSLECDKSRYN</sequence>
<evidence type="ECO:0000256" key="3">
    <source>
        <dbReference type="ARBA" id="ARBA00022679"/>
    </source>
</evidence>
<dbReference type="Gene3D" id="3.30.565.10">
    <property type="entry name" value="Histidine kinase-like ATPase, C-terminal domain"/>
    <property type="match status" value="1"/>
</dbReference>
<dbReference type="InterPro" id="IPR003594">
    <property type="entry name" value="HATPase_dom"/>
</dbReference>
<dbReference type="InterPro" id="IPR029016">
    <property type="entry name" value="GAF-like_dom_sf"/>
</dbReference>
<keyword evidence="3" id="KW-0808">Transferase</keyword>
<keyword evidence="7" id="KW-1185">Reference proteome</keyword>
<dbReference type="PANTHER" id="PTHR43047:SF66">
    <property type="entry name" value="HISKA"/>
    <property type="match status" value="1"/>
</dbReference>
<dbReference type="GO" id="GO:0000155">
    <property type="term" value="F:phosphorelay sensor kinase activity"/>
    <property type="evidence" value="ECO:0007669"/>
    <property type="project" value="InterPro"/>
</dbReference>
<dbReference type="EMBL" id="WTPW01000420">
    <property type="protein sequence ID" value="KAF0512849.1"/>
    <property type="molecule type" value="Genomic_DNA"/>
</dbReference>
<dbReference type="SMART" id="SM00065">
    <property type="entry name" value="GAF"/>
    <property type="match status" value="1"/>
</dbReference>
<evidence type="ECO:0000256" key="4">
    <source>
        <dbReference type="ARBA" id="ARBA00022777"/>
    </source>
</evidence>
<dbReference type="Gene3D" id="1.10.287.130">
    <property type="match status" value="1"/>
</dbReference>
<dbReference type="InterPro" id="IPR011006">
    <property type="entry name" value="CheY-like_superfamily"/>
</dbReference>
<dbReference type="Gene3D" id="6.10.250.690">
    <property type="match status" value="1"/>
</dbReference>
<accession>A0A8H4AMC1</accession>
<dbReference type="SMART" id="SM00388">
    <property type="entry name" value="HisKA"/>
    <property type="match status" value="2"/>
</dbReference>
<evidence type="ECO:0000313" key="7">
    <source>
        <dbReference type="Proteomes" id="UP000439903"/>
    </source>
</evidence>
<dbReference type="InterPro" id="IPR003018">
    <property type="entry name" value="GAF"/>
</dbReference>
<dbReference type="SUPFAM" id="SSF55781">
    <property type="entry name" value="GAF domain-like"/>
    <property type="match status" value="1"/>
</dbReference>
<dbReference type="SUPFAM" id="SSF52172">
    <property type="entry name" value="CheY-like"/>
    <property type="match status" value="1"/>
</dbReference>
<proteinExistence type="predicted"/>
<dbReference type="AlphaFoldDB" id="A0A8H4AMC1"/>
<organism evidence="6 7">
    <name type="scientific">Gigaspora margarita</name>
    <dbReference type="NCBI Taxonomy" id="4874"/>
    <lineage>
        <taxon>Eukaryota</taxon>
        <taxon>Fungi</taxon>
        <taxon>Fungi incertae sedis</taxon>
        <taxon>Mucoromycota</taxon>
        <taxon>Glomeromycotina</taxon>
        <taxon>Glomeromycetes</taxon>
        <taxon>Diversisporales</taxon>
        <taxon>Gigasporaceae</taxon>
        <taxon>Gigaspora</taxon>
    </lineage>
</organism>
<dbReference type="Pfam" id="PF01590">
    <property type="entry name" value="GAF"/>
    <property type="match status" value="1"/>
</dbReference>
<evidence type="ECO:0000259" key="5">
    <source>
        <dbReference type="PROSITE" id="PS50109"/>
    </source>
</evidence>
<dbReference type="EC" id="2.7.13.3" evidence="2"/>
<dbReference type="Gene3D" id="3.30.450.40">
    <property type="match status" value="1"/>
</dbReference>
<dbReference type="CDD" id="cd00082">
    <property type="entry name" value="HisKA"/>
    <property type="match status" value="2"/>
</dbReference>
<gene>
    <name evidence="6" type="ORF">F8M41_017898</name>
</gene>
<reference evidence="6 7" key="1">
    <citation type="journal article" date="2019" name="Environ. Microbiol.">
        <title>At the nexus of three kingdoms: the genome of the mycorrhizal fungus Gigaspora margarita provides insights into plant, endobacterial and fungal interactions.</title>
        <authorList>
            <person name="Venice F."/>
            <person name="Ghignone S."/>
            <person name="Salvioli di Fossalunga A."/>
            <person name="Amselem J."/>
            <person name="Novero M."/>
            <person name="Xianan X."/>
            <person name="Sedzielewska Toro K."/>
            <person name="Morin E."/>
            <person name="Lipzen A."/>
            <person name="Grigoriev I.V."/>
            <person name="Henrissat B."/>
            <person name="Martin F.M."/>
            <person name="Bonfante P."/>
        </authorList>
    </citation>
    <scope>NUCLEOTIDE SEQUENCE [LARGE SCALE GENOMIC DNA]</scope>
    <source>
        <strain evidence="6 7">BEG34</strain>
    </source>
</reference>
<dbReference type="Pfam" id="PF00512">
    <property type="entry name" value="HisKA"/>
    <property type="match status" value="1"/>
</dbReference>
<dbReference type="Pfam" id="PF02518">
    <property type="entry name" value="HATPase_c"/>
    <property type="match status" value="1"/>
</dbReference>
<name>A0A8H4AMC1_GIGMA</name>
<evidence type="ECO:0000256" key="1">
    <source>
        <dbReference type="ARBA" id="ARBA00000085"/>
    </source>
</evidence>